<protein>
    <submittedName>
        <fullName evidence="2">DUF1700 domain-containing protein</fullName>
    </submittedName>
</protein>
<dbReference type="RefSeq" id="WP_309481948.1">
    <property type="nucleotide sequence ID" value="NZ_CP133720.1"/>
</dbReference>
<evidence type="ECO:0000313" key="2">
    <source>
        <dbReference type="EMBL" id="WMW80455.1"/>
    </source>
</evidence>
<reference evidence="2" key="1">
    <citation type="submission" date="2023-09" db="EMBL/GenBank/DDBJ databases">
        <title>Undibacterium sp. 20NA77.5 isolated from freshwater.</title>
        <authorList>
            <person name="Le V."/>
            <person name="Ko S.-R."/>
            <person name="Ahn C.-Y."/>
            <person name="Oh H.-M."/>
        </authorList>
    </citation>
    <scope>NUCLEOTIDE SEQUENCE</scope>
    <source>
        <strain evidence="2">20NA77.5</strain>
    </source>
</reference>
<evidence type="ECO:0000313" key="3">
    <source>
        <dbReference type="Proteomes" id="UP001181355"/>
    </source>
</evidence>
<name>A0ABY9RJJ7_9BURK</name>
<feature type="transmembrane region" description="Helical" evidence="1">
    <location>
        <begin position="100"/>
        <end position="126"/>
    </location>
</feature>
<keyword evidence="1" id="KW-0812">Transmembrane</keyword>
<sequence>MNKTEYMNLLQHEMQDLPSDVQSRLKAEIEQKFSAAMASGKTEAEICEQLSHPRVVAAQARASTRFQHLKKEFSVGNFFGLIIALIGLMIFNVIMIVPTFAYGIFLFASYIGSLAVWTAGVLVLAASMSGVPEISFKAGPQHWHTHSHHGFDHKHHGLKNISVDVNEHGIVIDKDGAKEIVDAVSNSGPSAMHFDGEVSTITIKNQMKTHHFFLGAGLLVLGTGFMLLCLMLTRLSFIGLKKYLLWNLAVLRAPLSA</sequence>
<dbReference type="Proteomes" id="UP001181355">
    <property type="component" value="Chromosome"/>
</dbReference>
<accession>A0ABY9RJJ7</accession>
<keyword evidence="3" id="KW-1185">Reference proteome</keyword>
<feature type="transmembrane region" description="Helical" evidence="1">
    <location>
        <begin position="212"/>
        <end position="237"/>
    </location>
</feature>
<evidence type="ECO:0000256" key="1">
    <source>
        <dbReference type="SAM" id="Phobius"/>
    </source>
</evidence>
<organism evidence="2 3">
    <name type="scientific">Undibacterium cyanobacteriorum</name>
    <dbReference type="NCBI Taxonomy" id="3073561"/>
    <lineage>
        <taxon>Bacteria</taxon>
        <taxon>Pseudomonadati</taxon>
        <taxon>Pseudomonadota</taxon>
        <taxon>Betaproteobacteria</taxon>
        <taxon>Burkholderiales</taxon>
        <taxon>Oxalobacteraceae</taxon>
        <taxon>Undibacterium</taxon>
    </lineage>
</organism>
<feature type="transmembrane region" description="Helical" evidence="1">
    <location>
        <begin position="75"/>
        <end position="94"/>
    </location>
</feature>
<keyword evidence="1" id="KW-0472">Membrane</keyword>
<proteinExistence type="predicted"/>
<gene>
    <name evidence="2" type="ORF">RF679_17690</name>
</gene>
<dbReference type="EMBL" id="CP133720">
    <property type="protein sequence ID" value="WMW80455.1"/>
    <property type="molecule type" value="Genomic_DNA"/>
</dbReference>
<keyword evidence="1" id="KW-1133">Transmembrane helix</keyword>